<reference evidence="1" key="1">
    <citation type="submission" date="2021-03" db="EMBL/GenBank/DDBJ databases">
        <title>Evolutionary innovations through gain and loss of genes in the ectomycorrhizal Boletales.</title>
        <authorList>
            <person name="Wu G."/>
            <person name="Miyauchi S."/>
            <person name="Morin E."/>
            <person name="Yang Z.-L."/>
            <person name="Xu J."/>
            <person name="Martin F.M."/>
        </authorList>
    </citation>
    <scope>NUCLEOTIDE SEQUENCE</scope>
    <source>
        <strain evidence="1">BR01</strain>
    </source>
</reference>
<gene>
    <name evidence="1" type="ORF">JVT61DRAFT_15639</name>
</gene>
<sequence length="60" mass="6503">MPALESQLPKDSELKEDNVEGPLVMLHERVTGSSISQVVTKAKGIPTCNSSGTNVKSWFM</sequence>
<comment type="caution">
    <text evidence="1">The sequence shown here is derived from an EMBL/GenBank/DDBJ whole genome shotgun (WGS) entry which is preliminary data.</text>
</comment>
<dbReference type="EMBL" id="JAGFBS010000099">
    <property type="protein sequence ID" value="KAG6369204.1"/>
    <property type="molecule type" value="Genomic_DNA"/>
</dbReference>
<proteinExistence type="predicted"/>
<evidence type="ECO:0000313" key="1">
    <source>
        <dbReference type="EMBL" id="KAG6369204.1"/>
    </source>
</evidence>
<protein>
    <submittedName>
        <fullName evidence="1">Uncharacterized protein</fullName>
    </submittedName>
</protein>
<name>A0A8I2YC65_9AGAM</name>
<keyword evidence="2" id="KW-1185">Reference proteome</keyword>
<dbReference type="AlphaFoldDB" id="A0A8I2YC65"/>
<accession>A0A8I2YC65</accession>
<evidence type="ECO:0000313" key="2">
    <source>
        <dbReference type="Proteomes" id="UP000683000"/>
    </source>
</evidence>
<organism evidence="1 2">
    <name type="scientific">Boletus reticuloceps</name>
    <dbReference type="NCBI Taxonomy" id="495285"/>
    <lineage>
        <taxon>Eukaryota</taxon>
        <taxon>Fungi</taxon>
        <taxon>Dikarya</taxon>
        <taxon>Basidiomycota</taxon>
        <taxon>Agaricomycotina</taxon>
        <taxon>Agaricomycetes</taxon>
        <taxon>Agaricomycetidae</taxon>
        <taxon>Boletales</taxon>
        <taxon>Boletineae</taxon>
        <taxon>Boletaceae</taxon>
        <taxon>Boletoideae</taxon>
        <taxon>Boletus</taxon>
    </lineage>
</organism>
<dbReference type="Proteomes" id="UP000683000">
    <property type="component" value="Unassembled WGS sequence"/>
</dbReference>